<feature type="compositionally biased region" description="Basic and acidic residues" evidence="15">
    <location>
        <begin position="256"/>
        <end position="266"/>
    </location>
</feature>
<dbReference type="GO" id="GO:0046872">
    <property type="term" value="F:metal ion binding"/>
    <property type="evidence" value="ECO:0007669"/>
    <property type="project" value="UniProtKB-KW"/>
</dbReference>
<dbReference type="Proteomes" id="UP000241890">
    <property type="component" value="Unassembled WGS sequence"/>
</dbReference>
<feature type="transmembrane region" description="Helical" evidence="16">
    <location>
        <begin position="65"/>
        <end position="85"/>
    </location>
</feature>
<evidence type="ECO:0000256" key="13">
    <source>
        <dbReference type="ARBA" id="ARBA00024531"/>
    </source>
</evidence>
<evidence type="ECO:0000256" key="9">
    <source>
        <dbReference type="ARBA" id="ARBA00022963"/>
    </source>
</evidence>
<feature type="transmembrane region" description="Helical" evidence="16">
    <location>
        <begin position="147"/>
        <end position="170"/>
    </location>
</feature>
<keyword evidence="10 16" id="KW-1133">Transmembrane helix</keyword>
<sequence length="744" mass="81586">MEVLGLKLNVASDDMFVPALFGLGKSVAGFVASIVAGLVLSQGALIDASEECLKPATPAEKSGAAAAWVLMVLFIFCFATFAAIFRVSAQGTPCEPEQRKAMPNLIVAMALLYVAEIALGVWASLLASSWPHDEDDEACGEMLEQKLVAVGVGAAFIWLDVVFFFIWSYLFQHRYSLSVTDLLAAMILIRADQKAVQAGVLRFSRYESPDSEFVPGAKSRKKKFGVVESSVRSMTAAAAAAAATSAKVDAIDEAVPDARDRTRKEGDDDDDDEEREDVEAGMRRLVDPDPVETDGPPSEEAFKQFSKHYEFIPYMIALYGWKLVLYSSTVRLRPLTGISKVLKLPGLRKQATVRGDGDNCCGCAAQALLGETALDPESVIYATFSSVAIRRESSVQIPHAVMVDHEKRAVVVAMRGTLSLQDLMTDAMLEPASLGPAGNCWGFDGSRHHAHEGMLKVAMRIRGTLERNQVLHRLLGVAKRTYQRSYMMPENRAAVEPVVDIDLDALPDCSGYDLVVLGHSLGAGVASIVTLLLRPTFPQARCLAYAGPGCVFDYELAEASQEWCTNLFLGSDIVPRLSWEALMGLRERVFDVLYRAKASKARILRGALGNASAEALLYEPFEVPQTPGRLALKARAEEMSQRQRTQRADQIPMYAPGVLIHLAKVETVLHRGFFTRRKQRIYEPHWVLDRRALGDPLISTRSLLDHFPDLIPEACAQILERHGRDSSEGKVVNGLKTHKSYAPT</sequence>
<dbReference type="InterPro" id="IPR002921">
    <property type="entry name" value="Fungal_lipase-type"/>
</dbReference>
<evidence type="ECO:0000256" key="11">
    <source>
        <dbReference type="ARBA" id="ARBA00023098"/>
    </source>
</evidence>
<evidence type="ECO:0000313" key="19">
    <source>
        <dbReference type="Proteomes" id="UP000241890"/>
    </source>
</evidence>
<feature type="domain" description="Fungal lipase-type" evidence="17">
    <location>
        <begin position="411"/>
        <end position="578"/>
    </location>
</feature>
<comment type="subcellular location">
    <subcellularLocation>
        <location evidence="2">Cell membrane</location>
        <topology evidence="2">Multi-pass membrane protein</topology>
    </subcellularLocation>
</comment>
<reference evidence="18 19" key="1">
    <citation type="submission" date="2017-12" db="EMBL/GenBank/DDBJ databases">
        <title>Sequencing, de novo assembly and annotation of complete genome of a new Thraustochytrid species, strain FCC1311.</title>
        <authorList>
            <person name="Sedici K."/>
            <person name="Godart F."/>
            <person name="Aiese Cigliano R."/>
            <person name="Sanseverino W."/>
            <person name="Barakat M."/>
            <person name="Ortet P."/>
            <person name="Marechal E."/>
            <person name="Cagnac O."/>
            <person name="Amato A."/>
        </authorList>
    </citation>
    <scope>NUCLEOTIDE SEQUENCE [LARGE SCALE GENOMIC DNA]</scope>
</reference>
<evidence type="ECO:0000256" key="6">
    <source>
        <dbReference type="ARBA" id="ARBA00022723"/>
    </source>
</evidence>
<evidence type="ECO:0000259" key="17">
    <source>
        <dbReference type="Pfam" id="PF01764"/>
    </source>
</evidence>
<dbReference type="PANTHER" id="PTHR45792">
    <property type="entry name" value="DIACYLGLYCEROL LIPASE HOMOLOG-RELATED"/>
    <property type="match status" value="1"/>
</dbReference>
<dbReference type="InParanoid" id="A0A2R5GB40"/>
<keyword evidence="8" id="KW-0106">Calcium</keyword>
<keyword evidence="4" id="KW-0597">Phosphoprotein</keyword>
<evidence type="ECO:0000256" key="3">
    <source>
        <dbReference type="ARBA" id="ARBA00022475"/>
    </source>
</evidence>
<organism evidence="18 19">
    <name type="scientific">Hondaea fermentalgiana</name>
    <dbReference type="NCBI Taxonomy" id="2315210"/>
    <lineage>
        <taxon>Eukaryota</taxon>
        <taxon>Sar</taxon>
        <taxon>Stramenopiles</taxon>
        <taxon>Bigyra</taxon>
        <taxon>Labyrinthulomycetes</taxon>
        <taxon>Thraustochytrida</taxon>
        <taxon>Thraustochytriidae</taxon>
        <taxon>Hondaea</taxon>
    </lineage>
</organism>
<keyword evidence="3" id="KW-1003">Cell membrane</keyword>
<dbReference type="OrthoDB" id="438440at2759"/>
<evidence type="ECO:0000256" key="8">
    <source>
        <dbReference type="ARBA" id="ARBA00022837"/>
    </source>
</evidence>
<accession>A0A2R5GB40</accession>
<feature type="transmembrane region" description="Helical" evidence="16">
    <location>
        <begin position="105"/>
        <end position="127"/>
    </location>
</feature>
<dbReference type="Pfam" id="PF01764">
    <property type="entry name" value="Lipase_3"/>
    <property type="match status" value="1"/>
</dbReference>
<dbReference type="EC" id="3.1.1.116" evidence="14"/>
<dbReference type="GO" id="GO:0016042">
    <property type="term" value="P:lipid catabolic process"/>
    <property type="evidence" value="ECO:0007669"/>
    <property type="project" value="UniProtKB-KW"/>
</dbReference>
<keyword evidence="11" id="KW-0443">Lipid metabolism</keyword>
<feature type="compositionally biased region" description="Basic and acidic residues" evidence="15">
    <location>
        <begin position="278"/>
        <end position="287"/>
    </location>
</feature>
<evidence type="ECO:0000256" key="15">
    <source>
        <dbReference type="SAM" id="MobiDB-lite"/>
    </source>
</evidence>
<name>A0A2R5GB40_9STRA</name>
<evidence type="ECO:0000256" key="7">
    <source>
        <dbReference type="ARBA" id="ARBA00022801"/>
    </source>
</evidence>
<evidence type="ECO:0000256" key="5">
    <source>
        <dbReference type="ARBA" id="ARBA00022692"/>
    </source>
</evidence>
<dbReference type="InterPro" id="IPR052214">
    <property type="entry name" value="DAG_Lipase-Related"/>
</dbReference>
<comment type="caution">
    <text evidence="18">The sequence shown here is derived from an EMBL/GenBank/DDBJ whole genome shotgun (WGS) entry which is preliminary data.</text>
</comment>
<dbReference type="EMBL" id="BEYU01000036">
    <property type="protein sequence ID" value="GBG27805.1"/>
    <property type="molecule type" value="Genomic_DNA"/>
</dbReference>
<dbReference type="AlphaFoldDB" id="A0A2R5GB40"/>
<dbReference type="InterPro" id="IPR029058">
    <property type="entry name" value="AB_hydrolase_fold"/>
</dbReference>
<feature type="compositionally biased region" description="Acidic residues" evidence="15">
    <location>
        <begin position="267"/>
        <end position="277"/>
    </location>
</feature>
<dbReference type="SUPFAM" id="SSF53474">
    <property type="entry name" value="alpha/beta-Hydrolases"/>
    <property type="match status" value="1"/>
</dbReference>
<evidence type="ECO:0000256" key="12">
    <source>
        <dbReference type="ARBA" id="ARBA00023136"/>
    </source>
</evidence>
<dbReference type="PANTHER" id="PTHR45792:SF8">
    <property type="entry name" value="DIACYLGLYCEROL LIPASE-ALPHA"/>
    <property type="match status" value="1"/>
</dbReference>
<keyword evidence="7" id="KW-0378">Hydrolase</keyword>
<evidence type="ECO:0000256" key="16">
    <source>
        <dbReference type="SAM" id="Phobius"/>
    </source>
</evidence>
<gene>
    <name evidence="18" type="ORF">FCC1311_057931</name>
</gene>
<comment type="cofactor">
    <cofactor evidence="1">
        <name>Ca(2+)</name>
        <dbReference type="ChEBI" id="CHEBI:29108"/>
    </cofactor>
</comment>
<dbReference type="CDD" id="cd00519">
    <property type="entry name" value="Lipase_3"/>
    <property type="match status" value="1"/>
</dbReference>
<evidence type="ECO:0000256" key="4">
    <source>
        <dbReference type="ARBA" id="ARBA00022553"/>
    </source>
</evidence>
<protein>
    <recommendedName>
        <fullName evidence="14">sn-1-specific diacylglycerol lipase</fullName>
        <ecNumber evidence="14">3.1.1.116</ecNumber>
    </recommendedName>
</protein>
<feature type="region of interest" description="Disordered" evidence="15">
    <location>
        <begin position="254"/>
        <end position="299"/>
    </location>
</feature>
<dbReference type="GO" id="GO:0005886">
    <property type="term" value="C:plasma membrane"/>
    <property type="evidence" value="ECO:0007669"/>
    <property type="project" value="UniProtKB-SubCell"/>
</dbReference>
<keyword evidence="9" id="KW-0442">Lipid degradation</keyword>
<keyword evidence="5 16" id="KW-0812">Transmembrane</keyword>
<evidence type="ECO:0000256" key="2">
    <source>
        <dbReference type="ARBA" id="ARBA00004651"/>
    </source>
</evidence>
<dbReference type="GO" id="GO:0016298">
    <property type="term" value="F:lipase activity"/>
    <property type="evidence" value="ECO:0007669"/>
    <property type="project" value="TreeGrafter"/>
</dbReference>
<proteinExistence type="predicted"/>
<evidence type="ECO:0000313" key="18">
    <source>
        <dbReference type="EMBL" id="GBG27805.1"/>
    </source>
</evidence>
<evidence type="ECO:0000256" key="1">
    <source>
        <dbReference type="ARBA" id="ARBA00001913"/>
    </source>
</evidence>
<dbReference type="Gene3D" id="3.40.50.1820">
    <property type="entry name" value="alpha/beta hydrolase"/>
    <property type="match status" value="1"/>
</dbReference>
<comment type="catalytic activity">
    <reaction evidence="13">
        <text>a 1,2-diacyl-sn-glycerol + H2O = a 2-acylglycerol + a fatty acid + H(+)</text>
        <dbReference type="Rhea" id="RHEA:33275"/>
        <dbReference type="ChEBI" id="CHEBI:15377"/>
        <dbReference type="ChEBI" id="CHEBI:15378"/>
        <dbReference type="ChEBI" id="CHEBI:17389"/>
        <dbReference type="ChEBI" id="CHEBI:17815"/>
        <dbReference type="ChEBI" id="CHEBI:28868"/>
        <dbReference type="EC" id="3.1.1.116"/>
    </reaction>
    <physiologicalReaction direction="left-to-right" evidence="13">
        <dbReference type="Rhea" id="RHEA:33276"/>
    </physiologicalReaction>
</comment>
<keyword evidence="12 16" id="KW-0472">Membrane</keyword>
<keyword evidence="6" id="KW-0479">Metal-binding</keyword>
<feature type="transmembrane region" description="Helical" evidence="16">
    <location>
        <begin position="20"/>
        <end position="45"/>
    </location>
</feature>
<keyword evidence="19" id="KW-1185">Reference proteome</keyword>
<evidence type="ECO:0000256" key="10">
    <source>
        <dbReference type="ARBA" id="ARBA00022989"/>
    </source>
</evidence>
<evidence type="ECO:0000256" key="14">
    <source>
        <dbReference type="ARBA" id="ARBA00026104"/>
    </source>
</evidence>